<dbReference type="AlphaFoldDB" id="A0ABC8M6W2"/>
<proteinExistence type="predicted"/>
<keyword evidence="3" id="KW-1185">Reference proteome</keyword>
<gene>
    <name evidence="2" type="ORF">ERUC_LOCUS43970</name>
</gene>
<name>A0ABC8M6W2_ERUVS</name>
<comment type="caution">
    <text evidence="2">The sequence shown here is derived from an EMBL/GenBank/DDBJ whole genome shotgun (WGS) entry which is preliminary data.</text>
</comment>
<feature type="region of interest" description="Disordered" evidence="1">
    <location>
        <begin position="82"/>
        <end position="122"/>
    </location>
</feature>
<organism evidence="2 3">
    <name type="scientific">Eruca vesicaria subsp. sativa</name>
    <name type="common">Garden rocket</name>
    <name type="synonym">Eruca sativa</name>
    <dbReference type="NCBI Taxonomy" id="29727"/>
    <lineage>
        <taxon>Eukaryota</taxon>
        <taxon>Viridiplantae</taxon>
        <taxon>Streptophyta</taxon>
        <taxon>Embryophyta</taxon>
        <taxon>Tracheophyta</taxon>
        <taxon>Spermatophyta</taxon>
        <taxon>Magnoliopsida</taxon>
        <taxon>eudicotyledons</taxon>
        <taxon>Gunneridae</taxon>
        <taxon>Pentapetalae</taxon>
        <taxon>rosids</taxon>
        <taxon>malvids</taxon>
        <taxon>Brassicales</taxon>
        <taxon>Brassicaceae</taxon>
        <taxon>Brassiceae</taxon>
        <taxon>Eruca</taxon>
    </lineage>
</organism>
<evidence type="ECO:0000313" key="2">
    <source>
        <dbReference type="EMBL" id="CAH8391487.1"/>
    </source>
</evidence>
<protein>
    <submittedName>
        <fullName evidence="2">Uncharacterized protein</fullName>
    </submittedName>
</protein>
<accession>A0ABC8M6W2</accession>
<dbReference type="Proteomes" id="UP001642260">
    <property type="component" value="Unassembled WGS sequence"/>
</dbReference>
<evidence type="ECO:0000313" key="3">
    <source>
        <dbReference type="Proteomes" id="UP001642260"/>
    </source>
</evidence>
<dbReference type="EMBL" id="CAKOAT010948487">
    <property type="protein sequence ID" value="CAH8391487.1"/>
    <property type="molecule type" value="Genomic_DNA"/>
</dbReference>
<sequence length="122" mass="13308">MTASDAMLFQATFDDLCLDMSSQSIGQSRSSFPVSCKHKPRTHLVEYPIFLFNLRVAAANVFPGVENMGGIHKVKTAPANCTGDASTKAMEVDEPTPPSFGGKEKSRKRLREWVSSSTNLPT</sequence>
<evidence type="ECO:0000256" key="1">
    <source>
        <dbReference type="SAM" id="MobiDB-lite"/>
    </source>
</evidence>
<reference evidence="2 3" key="1">
    <citation type="submission" date="2022-03" db="EMBL/GenBank/DDBJ databases">
        <authorList>
            <person name="Macdonald S."/>
            <person name="Ahmed S."/>
            <person name="Newling K."/>
        </authorList>
    </citation>
    <scope>NUCLEOTIDE SEQUENCE [LARGE SCALE GENOMIC DNA]</scope>
</reference>